<evidence type="ECO:0000256" key="1">
    <source>
        <dbReference type="SAM" id="Phobius"/>
    </source>
</evidence>
<dbReference type="Proteomes" id="UP000606974">
    <property type="component" value="Unassembled WGS sequence"/>
</dbReference>
<protein>
    <submittedName>
        <fullName evidence="2">Uncharacterized protein</fullName>
    </submittedName>
</protein>
<keyword evidence="1" id="KW-0812">Transmembrane</keyword>
<evidence type="ECO:0000313" key="2">
    <source>
        <dbReference type="EMBL" id="KAF7511194.1"/>
    </source>
</evidence>
<evidence type="ECO:0000313" key="3">
    <source>
        <dbReference type="Proteomes" id="UP000606974"/>
    </source>
</evidence>
<feature type="transmembrane region" description="Helical" evidence="1">
    <location>
        <begin position="45"/>
        <end position="67"/>
    </location>
</feature>
<feature type="transmembrane region" description="Helical" evidence="1">
    <location>
        <begin position="12"/>
        <end position="33"/>
    </location>
</feature>
<organism evidence="2 3">
    <name type="scientific">Endocarpon pusillum</name>
    <dbReference type="NCBI Taxonomy" id="364733"/>
    <lineage>
        <taxon>Eukaryota</taxon>
        <taxon>Fungi</taxon>
        <taxon>Dikarya</taxon>
        <taxon>Ascomycota</taxon>
        <taxon>Pezizomycotina</taxon>
        <taxon>Eurotiomycetes</taxon>
        <taxon>Chaetothyriomycetidae</taxon>
        <taxon>Verrucariales</taxon>
        <taxon>Verrucariaceae</taxon>
        <taxon>Endocarpon</taxon>
    </lineage>
</organism>
<proteinExistence type="predicted"/>
<reference evidence="2" key="1">
    <citation type="submission" date="2020-02" db="EMBL/GenBank/DDBJ databases">
        <authorList>
            <person name="Palmer J.M."/>
        </authorList>
    </citation>
    <scope>NUCLEOTIDE SEQUENCE</scope>
    <source>
        <strain evidence="2">EPUS1.4</strain>
        <tissue evidence="2">Thallus</tissue>
    </source>
</reference>
<name>A0A8H7E5H0_9EURO</name>
<keyword evidence="1" id="KW-0472">Membrane</keyword>
<dbReference type="AlphaFoldDB" id="A0A8H7E5H0"/>
<gene>
    <name evidence="2" type="ORF">GJ744_005091</name>
</gene>
<accession>A0A8H7E5H0</accession>
<comment type="caution">
    <text evidence="2">The sequence shown here is derived from an EMBL/GenBank/DDBJ whole genome shotgun (WGS) entry which is preliminary data.</text>
</comment>
<sequence>MVDTSAYDPTVTTVISGVITGIAVLCTALRFYVRVHGKAGIAWDDWWILAGLLSYLLTAGLLLYRTLAQAYQGMLSS</sequence>
<keyword evidence="1" id="KW-1133">Transmembrane helix</keyword>
<dbReference type="EMBL" id="JAACFV010000022">
    <property type="protein sequence ID" value="KAF7511194.1"/>
    <property type="molecule type" value="Genomic_DNA"/>
</dbReference>
<keyword evidence="3" id="KW-1185">Reference proteome</keyword>